<dbReference type="GO" id="GO:0005886">
    <property type="term" value="C:plasma membrane"/>
    <property type="evidence" value="ECO:0007669"/>
    <property type="project" value="TreeGrafter"/>
</dbReference>
<feature type="compositionally biased region" description="Basic and acidic residues" evidence="3">
    <location>
        <begin position="279"/>
        <end position="295"/>
    </location>
</feature>
<evidence type="ECO:0000256" key="2">
    <source>
        <dbReference type="PROSITE-ProRule" id="PRU00168"/>
    </source>
</evidence>
<dbReference type="InterPro" id="IPR036964">
    <property type="entry name" value="RASGEF_cat_dom_sf"/>
</dbReference>
<dbReference type="GO" id="GO:0005085">
    <property type="term" value="F:guanyl-nucleotide exchange factor activity"/>
    <property type="evidence" value="ECO:0007669"/>
    <property type="project" value="UniProtKB-KW"/>
</dbReference>
<feature type="region of interest" description="Disordered" evidence="3">
    <location>
        <begin position="430"/>
        <end position="452"/>
    </location>
</feature>
<protein>
    <submittedName>
        <fullName evidence="6">Coiled-coil domain-containing protein 25</fullName>
    </submittedName>
</protein>
<dbReference type="InterPro" id="IPR023578">
    <property type="entry name" value="Ras_GEF_dom_sf"/>
</dbReference>
<dbReference type="AlphaFoldDB" id="A0A914D5X7"/>
<dbReference type="Gene3D" id="1.10.840.10">
    <property type="entry name" value="Ras guanine-nucleotide exchange factors catalytic domain"/>
    <property type="match status" value="2"/>
</dbReference>
<keyword evidence="5" id="KW-1185">Reference proteome</keyword>
<dbReference type="Proteomes" id="UP000887540">
    <property type="component" value="Unplaced"/>
</dbReference>
<organism evidence="5 6">
    <name type="scientific">Acrobeloides nanus</name>
    <dbReference type="NCBI Taxonomy" id="290746"/>
    <lineage>
        <taxon>Eukaryota</taxon>
        <taxon>Metazoa</taxon>
        <taxon>Ecdysozoa</taxon>
        <taxon>Nematoda</taxon>
        <taxon>Chromadorea</taxon>
        <taxon>Rhabditida</taxon>
        <taxon>Tylenchina</taxon>
        <taxon>Cephalobomorpha</taxon>
        <taxon>Cephaloboidea</taxon>
        <taxon>Cephalobidae</taxon>
        <taxon>Acrobeloides</taxon>
    </lineage>
</organism>
<evidence type="ECO:0000256" key="1">
    <source>
        <dbReference type="ARBA" id="ARBA00022658"/>
    </source>
</evidence>
<feature type="compositionally biased region" description="Polar residues" evidence="3">
    <location>
        <begin position="264"/>
        <end position="275"/>
    </location>
</feature>
<evidence type="ECO:0000259" key="4">
    <source>
        <dbReference type="PROSITE" id="PS50009"/>
    </source>
</evidence>
<dbReference type="Pfam" id="PF00617">
    <property type="entry name" value="RasGEF"/>
    <property type="match status" value="1"/>
</dbReference>
<name>A0A914D5X7_9BILA</name>
<keyword evidence="1 2" id="KW-0344">Guanine-nucleotide releasing factor</keyword>
<evidence type="ECO:0000313" key="6">
    <source>
        <dbReference type="WBParaSite" id="ACRNAN_scaffold1832.g9030.t1"/>
    </source>
</evidence>
<feature type="region of interest" description="Disordered" evidence="3">
    <location>
        <begin position="262"/>
        <end position="296"/>
    </location>
</feature>
<feature type="domain" description="Ras-GEF" evidence="4">
    <location>
        <begin position="44"/>
        <end position="293"/>
    </location>
</feature>
<dbReference type="InterPro" id="IPR008937">
    <property type="entry name" value="Ras-like_GEF"/>
</dbReference>
<evidence type="ECO:0000256" key="3">
    <source>
        <dbReference type="SAM" id="MobiDB-lite"/>
    </source>
</evidence>
<reference evidence="6" key="1">
    <citation type="submission" date="2022-11" db="UniProtKB">
        <authorList>
            <consortium name="WormBaseParasite"/>
        </authorList>
    </citation>
    <scope>IDENTIFICATION</scope>
</reference>
<dbReference type="PANTHER" id="PTHR23113">
    <property type="entry name" value="GUANINE NUCLEOTIDE EXCHANGE FACTOR"/>
    <property type="match status" value="1"/>
</dbReference>
<sequence>MSCIDGACAAVETEPIFHDDLDIKKSKLVGKEYDPVTFDILKVKGEDFASQITLVALPYFKKISAEELSLCGWLRKDKETLAPNIIQFTYRFNVICLWTQSSILDGLEVNRRAQIIGHFIKIAKCLLQINNIYSAFAVVSALLSQPIYRLSRTWLLVSRSLYLTDIAYCTAVRKKDPQQAYQQEQNINGILRVIASFQDSNYDHLPRIDCVQKYIESAEFQKEFLSVTEGQLYEKSLEREPESSSKNPLSPTRHFSLPRWSILSGRSSRGGTPSISKLPIREKGSPSLKIKESSPKIKTKSLTPNLTLASKTGRFVKGHKKAQSLGNEAMVMGVDNPTFLSIAPDLSPSMLNSNDSIDKILKNTQSNFRFNTQPSSNLLSAEKPIDLSDISDLMLDSTASSSVFETSVRSDFDVPDDGVFELGKNIETINLNGSSTPRKSTNSSEGRTPRSMRKMLSLRSMRRSENYGKRPRSAEKLKISIDNSDEPLLYELDRSEPEIQGSVHRCVIRGPKSKEIFLKYSQRYFLELRQGNLYEFEKKSLVFHCSCERDLYKLKPRRMMGFKDGWEVIRGDEEEPNFELHQPSTGRQIF</sequence>
<dbReference type="PANTHER" id="PTHR23113:SF368">
    <property type="entry name" value="CELL DIVISION CONTROL PROTEIN 25"/>
    <property type="match status" value="1"/>
</dbReference>
<feature type="compositionally biased region" description="Polar residues" evidence="3">
    <location>
        <begin position="430"/>
        <end position="446"/>
    </location>
</feature>
<dbReference type="PROSITE" id="PS50009">
    <property type="entry name" value="RASGEF_CAT"/>
    <property type="match status" value="1"/>
</dbReference>
<evidence type="ECO:0000313" key="5">
    <source>
        <dbReference type="Proteomes" id="UP000887540"/>
    </source>
</evidence>
<proteinExistence type="predicted"/>
<accession>A0A914D5X7</accession>
<dbReference type="InterPro" id="IPR001895">
    <property type="entry name" value="RASGEF_cat_dom"/>
</dbReference>
<dbReference type="SMART" id="SM00147">
    <property type="entry name" value="RasGEF"/>
    <property type="match status" value="1"/>
</dbReference>
<dbReference type="GO" id="GO:0007265">
    <property type="term" value="P:Ras protein signal transduction"/>
    <property type="evidence" value="ECO:0007669"/>
    <property type="project" value="TreeGrafter"/>
</dbReference>
<dbReference type="WBParaSite" id="ACRNAN_scaffold1832.g9030.t1">
    <property type="protein sequence ID" value="ACRNAN_scaffold1832.g9030.t1"/>
    <property type="gene ID" value="ACRNAN_scaffold1832.g9030"/>
</dbReference>
<dbReference type="SUPFAM" id="SSF48366">
    <property type="entry name" value="Ras GEF"/>
    <property type="match status" value="1"/>
</dbReference>